<gene>
    <name evidence="2" type="ORF">HGI30_01660</name>
</gene>
<dbReference type="InterPro" id="IPR000594">
    <property type="entry name" value="ThiF_NAD_FAD-bd"/>
</dbReference>
<dbReference type="KEGG" id="palr:HGI30_01660"/>
<dbReference type="RefSeq" id="WP_168906102.1">
    <property type="nucleotide sequence ID" value="NZ_CP051428.1"/>
</dbReference>
<dbReference type="SUPFAM" id="SSF69572">
    <property type="entry name" value="Activating enzymes of the ubiquitin-like proteins"/>
    <property type="match status" value="1"/>
</dbReference>
<keyword evidence="3" id="KW-1185">Reference proteome</keyword>
<reference evidence="2 3" key="1">
    <citation type="submission" date="2020-04" db="EMBL/GenBank/DDBJ databases">
        <title>Novel Paenibacillus strain UniB2 isolated from commercial digestive syrup.</title>
        <authorList>
            <person name="Thorat V."/>
            <person name="Kirdat K."/>
            <person name="Tiwarekar B."/>
            <person name="Yadav A."/>
        </authorList>
    </citation>
    <scope>NUCLEOTIDE SEQUENCE [LARGE SCALE GENOMIC DNA]</scope>
    <source>
        <strain evidence="2 3">UniB2</strain>
    </source>
</reference>
<dbReference type="Proteomes" id="UP000502136">
    <property type="component" value="Chromosome"/>
</dbReference>
<dbReference type="Gene3D" id="3.40.50.720">
    <property type="entry name" value="NAD(P)-binding Rossmann-like Domain"/>
    <property type="match status" value="1"/>
</dbReference>
<dbReference type="AlphaFoldDB" id="A0A6H2GSM9"/>
<evidence type="ECO:0000259" key="1">
    <source>
        <dbReference type="Pfam" id="PF00899"/>
    </source>
</evidence>
<proteinExistence type="predicted"/>
<evidence type="ECO:0000313" key="2">
    <source>
        <dbReference type="EMBL" id="QJC50424.1"/>
    </source>
</evidence>
<accession>A0A6H2GSM9</accession>
<sequence length="196" mass="20673">MSAFVTILGGGGEGGEAEPIAAALRGLGVEARAASAFAEIDPGSDLVLVLQAELQGAAFNAYALEHGLTWLPVAFSHTVGRLGPIIIPGETACYDCLELRGRANGLPPLAAKPSRFDPSWSMVASLAVMETVKWLSRSTNSFAPLSLGHQVEFDAFHLQGEVNPVYRLPTCPSCGLRHQARLAAQPWTEAGLVQLP</sequence>
<organism evidence="2 3">
    <name type="scientific">Paenibacillus albicereus</name>
    <dbReference type="NCBI Taxonomy" id="2726185"/>
    <lineage>
        <taxon>Bacteria</taxon>
        <taxon>Bacillati</taxon>
        <taxon>Bacillota</taxon>
        <taxon>Bacilli</taxon>
        <taxon>Bacillales</taxon>
        <taxon>Paenibacillaceae</taxon>
        <taxon>Paenibacillus</taxon>
    </lineage>
</organism>
<evidence type="ECO:0000313" key="3">
    <source>
        <dbReference type="Proteomes" id="UP000502136"/>
    </source>
</evidence>
<dbReference type="Pfam" id="PF00899">
    <property type="entry name" value="ThiF"/>
    <property type="match status" value="1"/>
</dbReference>
<dbReference type="GO" id="GO:0008641">
    <property type="term" value="F:ubiquitin-like modifier activating enzyme activity"/>
    <property type="evidence" value="ECO:0007669"/>
    <property type="project" value="InterPro"/>
</dbReference>
<dbReference type="InterPro" id="IPR022291">
    <property type="entry name" value="Bacteriocin_synth_cyclodeHase"/>
</dbReference>
<dbReference type="NCBIfam" id="TIGR03882">
    <property type="entry name" value="cyclo_dehyd_2"/>
    <property type="match status" value="1"/>
</dbReference>
<feature type="domain" description="THIF-type NAD/FAD binding fold" evidence="1">
    <location>
        <begin position="60"/>
        <end position="161"/>
    </location>
</feature>
<dbReference type="InterPro" id="IPR035985">
    <property type="entry name" value="Ubiquitin-activating_enz"/>
</dbReference>
<name>A0A6H2GSM9_9BACL</name>
<dbReference type="EMBL" id="CP051428">
    <property type="protein sequence ID" value="QJC50424.1"/>
    <property type="molecule type" value="Genomic_DNA"/>
</dbReference>
<protein>
    <submittedName>
        <fullName evidence="2">TOMM leader peptide-binding protein</fullName>
    </submittedName>
</protein>